<dbReference type="Proteomes" id="UP001552299">
    <property type="component" value="Unassembled WGS sequence"/>
</dbReference>
<comment type="caution">
    <text evidence="2">The sequence shown here is derived from an EMBL/GenBank/DDBJ whole genome shotgun (WGS) entry which is preliminary data.</text>
</comment>
<keyword evidence="3" id="KW-1185">Reference proteome</keyword>
<gene>
    <name evidence="2" type="ORF">M5K25_020322</name>
</gene>
<feature type="region of interest" description="Disordered" evidence="1">
    <location>
        <begin position="277"/>
        <end position="300"/>
    </location>
</feature>
<proteinExistence type="predicted"/>
<protein>
    <submittedName>
        <fullName evidence="2">Uncharacterized protein</fullName>
    </submittedName>
</protein>
<name>A0ABD0U9K3_DENTH</name>
<accession>A0ABD0U9K3</accession>
<evidence type="ECO:0000313" key="3">
    <source>
        <dbReference type="Proteomes" id="UP001552299"/>
    </source>
</evidence>
<organism evidence="2 3">
    <name type="scientific">Dendrobium thyrsiflorum</name>
    <name type="common">Pinecone-like raceme dendrobium</name>
    <name type="synonym">Orchid</name>
    <dbReference type="NCBI Taxonomy" id="117978"/>
    <lineage>
        <taxon>Eukaryota</taxon>
        <taxon>Viridiplantae</taxon>
        <taxon>Streptophyta</taxon>
        <taxon>Embryophyta</taxon>
        <taxon>Tracheophyta</taxon>
        <taxon>Spermatophyta</taxon>
        <taxon>Magnoliopsida</taxon>
        <taxon>Liliopsida</taxon>
        <taxon>Asparagales</taxon>
        <taxon>Orchidaceae</taxon>
        <taxon>Epidendroideae</taxon>
        <taxon>Malaxideae</taxon>
        <taxon>Dendrobiinae</taxon>
        <taxon>Dendrobium</taxon>
    </lineage>
</organism>
<evidence type="ECO:0000256" key="1">
    <source>
        <dbReference type="SAM" id="MobiDB-lite"/>
    </source>
</evidence>
<dbReference type="AlphaFoldDB" id="A0ABD0U9K3"/>
<evidence type="ECO:0000313" key="2">
    <source>
        <dbReference type="EMBL" id="KAL0909450.1"/>
    </source>
</evidence>
<reference evidence="2 3" key="1">
    <citation type="journal article" date="2024" name="Plant Biotechnol. J.">
        <title>Dendrobium thyrsiflorum genome and its molecular insights into genes involved in important horticultural traits.</title>
        <authorList>
            <person name="Chen B."/>
            <person name="Wang J.Y."/>
            <person name="Zheng P.J."/>
            <person name="Li K.L."/>
            <person name="Liang Y.M."/>
            <person name="Chen X.F."/>
            <person name="Zhang C."/>
            <person name="Zhao X."/>
            <person name="He X."/>
            <person name="Zhang G.Q."/>
            <person name="Liu Z.J."/>
            <person name="Xu Q."/>
        </authorList>
    </citation>
    <scope>NUCLEOTIDE SEQUENCE [LARGE SCALE GENOMIC DNA]</scope>
    <source>
        <strain evidence="2">GZMU011</strain>
    </source>
</reference>
<sequence>MLPSSIAATAAIDGRRAGPSCKQQSATFTALSTSSSLTLFSSLGSASSKYFPFSDNRKIPHLPFAGADKHHPVTVHVDSIRYGRIGEPFRRKIASCASHRREEPGLFAANEFREAEIGNLDAAYVVEEDVLGLDVAVDDLAVAAGVEEATAAAFGAEAAEADQVYVVDAPDDGDLRAKFLFSMDAAGDAGADALYGYRGVIRELAAKHLTEAAGTYFGREVVSCGDEFSVAAQTIDSYEEDSDEENAGDGWQEDLDKIGAFSGIKLRLRRRILKNSDRKIPSRSNSPCRGYGMRRSSRRS</sequence>
<dbReference type="EMBL" id="JANQDX010000016">
    <property type="protein sequence ID" value="KAL0909450.1"/>
    <property type="molecule type" value="Genomic_DNA"/>
</dbReference>